<accession>A0ABQ9K2I8</accession>
<dbReference type="Proteomes" id="UP001162164">
    <property type="component" value="Unassembled WGS sequence"/>
</dbReference>
<feature type="domain" description="C2" evidence="1">
    <location>
        <begin position="13"/>
        <end position="112"/>
    </location>
</feature>
<dbReference type="InterPro" id="IPR038983">
    <property type="entry name" value="C2CD5"/>
</dbReference>
<sequence length="138" mass="15439">MSLLRRRHRNAKGRVPEVLIATIEPPDTISTTGRGCFIDSYICRPLKDVRGESIAKEISDGLPFLEYELHRLLINKLKIKGMNAIFGLKFRISVGDRMIIGIATGTALFLDPLPSPVMPKLISNQTSDEKSWPACRSF</sequence>
<protein>
    <recommendedName>
        <fullName evidence="1">C2 domain-containing protein</fullName>
    </recommendedName>
</protein>
<comment type="caution">
    <text evidence="2">The sequence shown here is derived from an EMBL/GenBank/DDBJ whole genome shotgun (WGS) entry which is preliminary data.</text>
</comment>
<keyword evidence="3" id="KW-1185">Reference proteome</keyword>
<proteinExistence type="predicted"/>
<evidence type="ECO:0000313" key="2">
    <source>
        <dbReference type="EMBL" id="KAJ8984296.1"/>
    </source>
</evidence>
<dbReference type="InterPro" id="IPR056431">
    <property type="entry name" value="C2CD5_YbjQ-rel_dom"/>
</dbReference>
<dbReference type="Pfam" id="PF23025">
    <property type="entry name" value="YbjQ_2"/>
    <property type="match status" value="1"/>
</dbReference>
<reference evidence="2" key="1">
    <citation type="journal article" date="2023" name="Insect Mol. Biol.">
        <title>Genome sequencing provides insights into the evolution of gene families encoding plant cell wall-degrading enzymes in longhorned beetles.</title>
        <authorList>
            <person name="Shin N.R."/>
            <person name="Okamura Y."/>
            <person name="Kirsch R."/>
            <person name="Pauchet Y."/>
        </authorList>
    </citation>
    <scope>NUCLEOTIDE SEQUENCE</scope>
    <source>
        <strain evidence="2">MMC_N1</strain>
    </source>
</reference>
<dbReference type="PANTHER" id="PTHR37412:SF2">
    <property type="entry name" value="C2 DOMAIN-CONTAINING PROTEIN 5"/>
    <property type="match status" value="1"/>
</dbReference>
<organism evidence="2 3">
    <name type="scientific">Molorchus minor</name>
    <dbReference type="NCBI Taxonomy" id="1323400"/>
    <lineage>
        <taxon>Eukaryota</taxon>
        <taxon>Metazoa</taxon>
        <taxon>Ecdysozoa</taxon>
        <taxon>Arthropoda</taxon>
        <taxon>Hexapoda</taxon>
        <taxon>Insecta</taxon>
        <taxon>Pterygota</taxon>
        <taxon>Neoptera</taxon>
        <taxon>Endopterygota</taxon>
        <taxon>Coleoptera</taxon>
        <taxon>Polyphaga</taxon>
        <taxon>Cucujiformia</taxon>
        <taxon>Chrysomeloidea</taxon>
        <taxon>Cerambycidae</taxon>
        <taxon>Lamiinae</taxon>
        <taxon>Monochamini</taxon>
        <taxon>Molorchus</taxon>
    </lineage>
</organism>
<evidence type="ECO:0000313" key="3">
    <source>
        <dbReference type="Proteomes" id="UP001162164"/>
    </source>
</evidence>
<evidence type="ECO:0000259" key="1">
    <source>
        <dbReference type="Pfam" id="PF23025"/>
    </source>
</evidence>
<name>A0ABQ9K2I8_9CUCU</name>
<gene>
    <name evidence="2" type="ORF">NQ317_009780</name>
</gene>
<dbReference type="PANTHER" id="PTHR37412">
    <property type="entry name" value="C2 DOMAIN-CONTAINING PROTEIN 5"/>
    <property type="match status" value="1"/>
</dbReference>
<dbReference type="EMBL" id="JAPWTJ010000042">
    <property type="protein sequence ID" value="KAJ8984296.1"/>
    <property type="molecule type" value="Genomic_DNA"/>
</dbReference>